<name>A0A317SH74_9PEZI</name>
<reference evidence="2 3" key="1">
    <citation type="submission" date="2018-03" db="EMBL/GenBank/DDBJ databases">
        <title>Genomes of Pezizomycetes fungi and the evolution of truffles.</title>
        <authorList>
            <person name="Murat C."/>
            <person name="Payen T."/>
            <person name="Noel B."/>
            <person name="Kuo A."/>
            <person name="Martin F.M."/>
        </authorList>
    </citation>
    <scope>NUCLEOTIDE SEQUENCE [LARGE SCALE GENOMIC DNA]</scope>
    <source>
        <strain evidence="2">091103-1</strain>
    </source>
</reference>
<dbReference type="Proteomes" id="UP000246991">
    <property type="component" value="Unassembled WGS sequence"/>
</dbReference>
<protein>
    <submittedName>
        <fullName evidence="2">Uncharacterized protein</fullName>
    </submittedName>
</protein>
<comment type="caution">
    <text evidence="2">The sequence shown here is derived from an EMBL/GenBank/DDBJ whole genome shotgun (WGS) entry which is preliminary data.</text>
</comment>
<keyword evidence="3" id="KW-1185">Reference proteome</keyword>
<feature type="region of interest" description="Disordered" evidence="1">
    <location>
        <begin position="1"/>
        <end position="34"/>
    </location>
</feature>
<dbReference type="EMBL" id="PYWC01000095">
    <property type="protein sequence ID" value="PWW72746.1"/>
    <property type="molecule type" value="Genomic_DNA"/>
</dbReference>
<organism evidence="2 3">
    <name type="scientific">Tuber magnatum</name>
    <name type="common">white Piedmont truffle</name>
    <dbReference type="NCBI Taxonomy" id="42249"/>
    <lineage>
        <taxon>Eukaryota</taxon>
        <taxon>Fungi</taxon>
        <taxon>Dikarya</taxon>
        <taxon>Ascomycota</taxon>
        <taxon>Pezizomycotina</taxon>
        <taxon>Pezizomycetes</taxon>
        <taxon>Pezizales</taxon>
        <taxon>Tuberaceae</taxon>
        <taxon>Tuber</taxon>
    </lineage>
</organism>
<dbReference type="OrthoDB" id="10448340at2759"/>
<dbReference type="AlphaFoldDB" id="A0A317SH74"/>
<feature type="compositionally biased region" description="Basic and acidic residues" evidence="1">
    <location>
        <begin position="14"/>
        <end position="34"/>
    </location>
</feature>
<evidence type="ECO:0000313" key="3">
    <source>
        <dbReference type="Proteomes" id="UP000246991"/>
    </source>
</evidence>
<proteinExistence type="predicted"/>
<gene>
    <name evidence="2" type="ORF">C7212DRAFT_335234</name>
</gene>
<evidence type="ECO:0000313" key="2">
    <source>
        <dbReference type="EMBL" id="PWW72746.1"/>
    </source>
</evidence>
<sequence length="184" mass="19738">MSSIKLLKSSAPCGRDDKGQELGKHEETAEERHEDEVAESLFADLAKSPFDAHHLDIEAAITLLGLASGHEVHAEISAMVTGSGGAPLSRNTRNAIVNDMDGSRPVWSFASAHMLDPNTIVTTPFEDIEAAVILFSAHLAQYSPLAQKSDPNPMVSSSFEDTQAAVILFSIYLDQARSRHAALG</sequence>
<accession>A0A317SH74</accession>
<evidence type="ECO:0000256" key="1">
    <source>
        <dbReference type="SAM" id="MobiDB-lite"/>
    </source>
</evidence>